<gene>
    <name evidence="2" type="ORF">E3O49_08105</name>
</gene>
<dbReference type="EMBL" id="SOFY01000041">
    <property type="protein sequence ID" value="TFC47443.1"/>
    <property type="molecule type" value="Genomic_DNA"/>
</dbReference>
<comment type="caution">
    <text evidence="2">The sequence shown here is derived from an EMBL/GenBank/DDBJ whole genome shotgun (WGS) entry which is preliminary data.</text>
</comment>
<dbReference type="InterPro" id="IPR038721">
    <property type="entry name" value="IS701-like_DDE_dom"/>
</dbReference>
<evidence type="ECO:0000313" key="2">
    <source>
        <dbReference type="EMBL" id="TFC47443.1"/>
    </source>
</evidence>
<accession>A0AAQ2C6M3</accession>
<feature type="domain" description="Transposase IS701-like DDE" evidence="1">
    <location>
        <begin position="20"/>
        <end position="292"/>
    </location>
</feature>
<evidence type="ECO:0000259" key="1">
    <source>
        <dbReference type="Pfam" id="PF13546"/>
    </source>
</evidence>
<protein>
    <submittedName>
        <fullName evidence="2">IS701 family transposase</fullName>
    </submittedName>
</protein>
<dbReference type="SUPFAM" id="SSF53098">
    <property type="entry name" value="Ribonuclease H-like"/>
    <property type="match status" value="1"/>
</dbReference>
<evidence type="ECO:0000313" key="3">
    <source>
        <dbReference type="Proteomes" id="UP000297403"/>
    </source>
</evidence>
<dbReference type="PANTHER" id="PTHR33627">
    <property type="entry name" value="TRANSPOSASE"/>
    <property type="match status" value="1"/>
</dbReference>
<proteinExistence type="predicted"/>
<reference evidence="2 3" key="1">
    <citation type="submission" date="2019-03" db="EMBL/GenBank/DDBJ databases">
        <title>Genomics of glacier-inhabiting Cryobacterium strains.</title>
        <authorList>
            <person name="Liu Q."/>
            <person name="Xin Y.-H."/>
        </authorList>
    </citation>
    <scope>NUCLEOTIDE SEQUENCE [LARGE SCALE GENOMIC DNA]</scope>
    <source>
        <strain evidence="3">TMT1-22</strain>
    </source>
</reference>
<dbReference type="Pfam" id="PF13546">
    <property type="entry name" value="DDE_5"/>
    <property type="match status" value="1"/>
</dbReference>
<keyword evidence="3" id="KW-1185">Reference proteome</keyword>
<dbReference type="Proteomes" id="UP000297403">
    <property type="component" value="Unassembled WGS sequence"/>
</dbReference>
<dbReference type="InterPro" id="IPR039365">
    <property type="entry name" value="IS701-like"/>
</dbReference>
<dbReference type="RefSeq" id="WP_134451328.1">
    <property type="nucleotide sequence ID" value="NZ_SOFY01000041.1"/>
</dbReference>
<sequence>MNPDELTETKAELEAFVEDVFASLPRADQRGKGNLYLRGLMLDGRRKSMQPMGERLGVDYQQLQQFVSSSPWKVEPVRRVLVRRALQLISPDAWVVDDTGFKKDGSSSPCVARQYSGTLGKIGNCQIGVSIHAATDQASCPLNWRLYVPGAWDDTCADTNEEAALIAARRAKAQLPDLQRHRTKWAMALEMIDELADWGHRPPALVGDAGYGEITAFRCGLTERLIPYMVAVKASTSAFSDDAATEVLEYSGRGPRPHQRRYLEAPSSLKDLVVNAGRSSLHQVTWRHGTKATPNNKLASMKSRFIALRVRPANRDLPRGDDGSLPVEWLLAEWPTGAPAPTDYWLSTLPDTTPLKELVRLAKIRWRIEHDYRELKTGLGLAHFEGRTYAGWHHHMTLVTAAHLFITQLRLTRPKAVGAG</sequence>
<dbReference type="InterPro" id="IPR012337">
    <property type="entry name" value="RNaseH-like_sf"/>
</dbReference>
<name>A0AAQ2C6M3_9MICO</name>
<organism evidence="2 3">
    <name type="scientific">Cryobacterium shii</name>
    <dbReference type="NCBI Taxonomy" id="1259235"/>
    <lineage>
        <taxon>Bacteria</taxon>
        <taxon>Bacillati</taxon>
        <taxon>Actinomycetota</taxon>
        <taxon>Actinomycetes</taxon>
        <taxon>Micrococcales</taxon>
        <taxon>Microbacteriaceae</taxon>
        <taxon>Cryobacterium</taxon>
    </lineage>
</organism>
<dbReference type="AlphaFoldDB" id="A0AAQ2C6M3"/>
<dbReference type="NCBIfam" id="NF033540">
    <property type="entry name" value="transpos_IS701"/>
    <property type="match status" value="1"/>
</dbReference>
<dbReference type="PANTHER" id="PTHR33627:SF1">
    <property type="entry name" value="TRANSPOSASE"/>
    <property type="match status" value="1"/>
</dbReference>